<feature type="compositionally biased region" description="Basic and acidic residues" evidence="2">
    <location>
        <begin position="1"/>
        <end position="10"/>
    </location>
</feature>
<accession>A0A8H5BJN1</accession>
<protein>
    <recommendedName>
        <fullName evidence="3">NACHT domain-containing protein</fullName>
    </recommendedName>
</protein>
<organism evidence="4 5">
    <name type="scientific">Psilocybe cf. subviscida</name>
    <dbReference type="NCBI Taxonomy" id="2480587"/>
    <lineage>
        <taxon>Eukaryota</taxon>
        <taxon>Fungi</taxon>
        <taxon>Dikarya</taxon>
        <taxon>Basidiomycota</taxon>
        <taxon>Agaricomycotina</taxon>
        <taxon>Agaricomycetes</taxon>
        <taxon>Agaricomycetidae</taxon>
        <taxon>Agaricales</taxon>
        <taxon>Agaricineae</taxon>
        <taxon>Strophariaceae</taxon>
        <taxon>Psilocybe</taxon>
    </lineage>
</organism>
<evidence type="ECO:0000256" key="1">
    <source>
        <dbReference type="ARBA" id="ARBA00022737"/>
    </source>
</evidence>
<dbReference type="PROSITE" id="PS50837">
    <property type="entry name" value="NACHT"/>
    <property type="match status" value="1"/>
</dbReference>
<dbReference type="EMBL" id="JAACJJ010000016">
    <property type="protein sequence ID" value="KAF5324411.1"/>
    <property type="molecule type" value="Genomic_DNA"/>
</dbReference>
<dbReference type="SUPFAM" id="SSF52540">
    <property type="entry name" value="P-loop containing nucleoside triphosphate hydrolases"/>
    <property type="match status" value="1"/>
</dbReference>
<dbReference type="InterPro" id="IPR056884">
    <property type="entry name" value="NPHP3-like_N"/>
</dbReference>
<keyword evidence="5" id="KW-1185">Reference proteome</keyword>
<dbReference type="Gene3D" id="3.40.50.300">
    <property type="entry name" value="P-loop containing nucleotide triphosphate hydrolases"/>
    <property type="match status" value="1"/>
</dbReference>
<feature type="domain" description="NACHT" evidence="3">
    <location>
        <begin position="126"/>
        <end position="276"/>
    </location>
</feature>
<sequence>MEPKDEPDRQHPHRPTTKPTTAIPPTSSSAPRAGADYVHANNSASLMPTSLAILSNAQHNHIHDVTFVTKVAADLSLDVLYRRVAPNAILNAGGRADEVRCYPGTREEVIGRIEKWGDTQDGLTEPIFWLSGPAGAGKSAIVQTIAERCEQRKTPHANFFFFRADTTRSHASSLVATLLHQIILLYPLLRDAVAKLLSTNPLIFDSILETQLAQLIVAPLRIIQQSSSDYHPLVLLIDGLDECDSESKRSQQQILRAFDQVLAEQPCPLRLLVASRDESQIQAAFNRISSPCLQLYLDGKYSPESDIRLFVNAQFKQVRQTHPLAHTLDARWPSVTDVNFIVEKSSGQFIYAATVLRFILDSSASPILSLERARGAARLATKSPFSYLDALYTYILSQANDQEALKDVLHAELSARKLSLYLKPSLMGTLQLYHQKYTQTRVLSCLADVTPIAQYNRDSHQLLFYHASFSDYLLDQSRSREYFVNISAFLCNILPIVWTVINNCNPKEPRRSGMLIEYGVYSLVHLERFPPGLMDIVAKPKVCTDVIELWDPSILKEIFELCANDDDVHNYRRIIREWFNGSSRADKTCRNNVQDVPDLRIFNALCVETEFDRHELALWLNNLLHDLHSQRFANDEGYKLRLNTWISWAVRKDIPCDGLYDLPYARRYIWWNTVKKWTMFRFNIGRK</sequence>
<reference evidence="4 5" key="1">
    <citation type="journal article" date="2020" name="ISME J.">
        <title>Uncovering the hidden diversity of litter-decomposition mechanisms in mushroom-forming fungi.</title>
        <authorList>
            <person name="Floudas D."/>
            <person name="Bentzer J."/>
            <person name="Ahren D."/>
            <person name="Johansson T."/>
            <person name="Persson P."/>
            <person name="Tunlid A."/>
        </authorList>
    </citation>
    <scope>NUCLEOTIDE SEQUENCE [LARGE SCALE GENOMIC DNA]</scope>
    <source>
        <strain evidence="4 5">CBS 101986</strain>
    </source>
</reference>
<feature type="compositionally biased region" description="Low complexity" evidence="2">
    <location>
        <begin position="17"/>
        <end position="33"/>
    </location>
</feature>
<evidence type="ECO:0000313" key="4">
    <source>
        <dbReference type="EMBL" id="KAF5324411.1"/>
    </source>
</evidence>
<keyword evidence="1" id="KW-0677">Repeat</keyword>
<evidence type="ECO:0000313" key="5">
    <source>
        <dbReference type="Proteomes" id="UP000567179"/>
    </source>
</evidence>
<evidence type="ECO:0000259" key="3">
    <source>
        <dbReference type="PROSITE" id="PS50837"/>
    </source>
</evidence>
<dbReference type="PANTHER" id="PTHR10039">
    <property type="entry name" value="AMELOGENIN"/>
    <property type="match status" value="1"/>
</dbReference>
<dbReference type="AlphaFoldDB" id="A0A8H5BJN1"/>
<comment type="caution">
    <text evidence="4">The sequence shown here is derived from an EMBL/GenBank/DDBJ whole genome shotgun (WGS) entry which is preliminary data.</text>
</comment>
<feature type="region of interest" description="Disordered" evidence="2">
    <location>
        <begin position="1"/>
        <end position="34"/>
    </location>
</feature>
<dbReference type="Pfam" id="PF24883">
    <property type="entry name" value="NPHP3_N"/>
    <property type="match status" value="1"/>
</dbReference>
<name>A0A8H5BJN1_9AGAR</name>
<dbReference type="PANTHER" id="PTHR10039:SF14">
    <property type="entry name" value="NACHT DOMAIN-CONTAINING PROTEIN"/>
    <property type="match status" value="1"/>
</dbReference>
<proteinExistence type="predicted"/>
<dbReference type="Proteomes" id="UP000567179">
    <property type="component" value="Unassembled WGS sequence"/>
</dbReference>
<evidence type="ECO:0000256" key="2">
    <source>
        <dbReference type="SAM" id="MobiDB-lite"/>
    </source>
</evidence>
<dbReference type="InterPro" id="IPR027417">
    <property type="entry name" value="P-loop_NTPase"/>
</dbReference>
<dbReference type="OrthoDB" id="5967843at2759"/>
<gene>
    <name evidence="4" type="ORF">D9619_011187</name>
</gene>
<dbReference type="InterPro" id="IPR007111">
    <property type="entry name" value="NACHT_NTPase"/>
</dbReference>